<accession>A0A7C9MKU8</accession>
<proteinExistence type="predicted"/>
<name>A0A7C9MKU8_9BACT</name>
<evidence type="ECO:0000313" key="14">
    <source>
        <dbReference type="EMBL" id="MYL83233.1"/>
    </source>
</evidence>
<dbReference type="EMBL" id="WVUD01000012">
    <property type="protein sequence ID" value="MYL83233.1"/>
    <property type="molecule type" value="Genomic_DNA"/>
</dbReference>
<evidence type="ECO:0000256" key="10">
    <source>
        <dbReference type="ARBA" id="ARBA00023136"/>
    </source>
</evidence>
<dbReference type="AlphaFoldDB" id="A0A7C9MKU8"/>
<evidence type="ECO:0000313" key="15">
    <source>
        <dbReference type="Proteomes" id="UP000482487"/>
    </source>
</evidence>
<evidence type="ECO:0000256" key="2">
    <source>
        <dbReference type="ARBA" id="ARBA00004370"/>
    </source>
</evidence>
<dbReference type="PROSITE" id="PS50885">
    <property type="entry name" value="HAMP"/>
    <property type="match status" value="1"/>
</dbReference>
<dbReference type="SUPFAM" id="SSF158472">
    <property type="entry name" value="HAMP domain-like"/>
    <property type="match status" value="1"/>
</dbReference>
<evidence type="ECO:0000256" key="6">
    <source>
        <dbReference type="ARBA" id="ARBA00022692"/>
    </source>
</evidence>
<evidence type="ECO:0000256" key="8">
    <source>
        <dbReference type="ARBA" id="ARBA00022989"/>
    </source>
</evidence>
<dbReference type="GO" id="GO:0000155">
    <property type="term" value="F:phosphorelay sensor kinase activity"/>
    <property type="evidence" value="ECO:0007669"/>
    <property type="project" value="InterPro"/>
</dbReference>
<feature type="domain" description="Histidine kinase" evidence="12">
    <location>
        <begin position="251"/>
        <end position="465"/>
    </location>
</feature>
<organism evidence="14 15">
    <name type="scientific">Solidesulfovibrio aerotolerans</name>
    <dbReference type="NCBI Taxonomy" id="295255"/>
    <lineage>
        <taxon>Bacteria</taxon>
        <taxon>Pseudomonadati</taxon>
        <taxon>Thermodesulfobacteriota</taxon>
        <taxon>Desulfovibrionia</taxon>
        <taxon>Desulfovibrionales</taxon>
        <taxon>Desulfovibrionaceae</taxon>
        <taxon>Solidesulfovibrio</taxon>
    </lineage>
</organism>
<dbReference type="InterPro" id="IPR036890">
    <property type="entry name" value="HATPase_C_sf"/>
</dbReference>
<dbReference type="OrthoDB" id="9815202at2"/>
<keyword evidence="10 11" id="KW-0472">Membrane</keyword>
<dbReference type="Gene3D" id="1.10.287.130">
    <property type="match status" value="1"/>
</dbReference>
<dbReference type="SMART" id="SM00388">
    <property type="entry name" value="HisKA"/>
    <property type="match status" value="1"/>
</dbReference>
<sequence>MFSRNNRPLIRSTTFRLTAQYSLIFIFSALTLFVLAYSLLSGAVREGDRAAMAQKMREYASVSQKKGLTGLVDFLRLERENIDVEQYLLRVDGPDGAHRFELTPDDSQPLPAALPVAPEQAVEWFFLPDPGAEGGLIEVACRTLPGGGAVYLGKDASEREDLLGRFRVIFAGIMIPVTLLGLAAGFLLARRVLTPIKDLIDTVRAIDTGRMDARVPEVGVDDELSELARLFNAMLDKIRTLIAGMREALDNVAHDLRTPATRTLAAVEVAAATKNDPEELREALLDCAEETRRMVSMLGILMDISEAETGAMRLHLAPTDMARLVAEAAELYEYAAEEKQVSLRAHAAGPLEVVADADRLRQVLANLLDNAVKYTPPGGQVTITATKLAAGVAVRVADTGEGMHPDDIPRIFERLYRADKSRTKRGLGLGLSLVRAVLFAHGVVIDVESVPGAGSAFTFVLPAPVPAGQPAPAGRTA</sequence>
<dbReference type="SUPFAM" id="SSF55874">
    <property type="entry name" value="ATPase domain of HSP90 chaperone/DNA topoisomerase II/histidine kinase"/>
    <property type="match status" value="1"/>
</dbReference>
<dbReference type="Gene3D" id="3.30.565.10">
    <property type="entry name" value="Histidine kinase-like ATPase, C-terminal domain"/>
    <property type="match status" value="1"/>
</dbReference>
<dbReference type="Pfam" id="PF02518">
    <property type="entry name" value="HATPase_c"/>
    <property type="match status" value="1"/>
</dbReference>
<dbReference type="FunFam" id="3.30.565.10:FF:000006">
    <property type="entry name" value="Sensor histidine kinase WalK"/>
    <property type="match status" value="1"/>
</dbReference>
<feature type="transmembrane region" description="Helical" evidence="11">
    <location>
        <begin position="21"/>
        <end position="40"/>
    </location>
</feature>
<dbReference type="InterPro" id="IPR005467">
    <property type="entry name" value="His_kinase_dom"/>
</dbReference>
<keyword evidence="4" id="KW-0597">Phosphoprotein</keyword>
<comment type="caution">
    <text evidence="14">The sequence shown here is derived from an EMBL/GenBank/DDBJ whole genome shotgun (WGS) entry which is preliminary data.</text>
</comment>
<dbReference type="EC" id="2.7.13.3" evidence="3"/>
<feature type="transmembrane region" description="Helical" evidence="11">
    <location>
        <begin position="426"/>
        <end position="445"/>
    </location>
</feature>
<dbReference type="GO" id="GO:0005886">
    <property type="term" value="C:plasma membrane"/>
    <property type="evidence" value="ECO:0007669"/>
    <property type="project" value="TreeGrafter"/>
</dbReference>
<evidence type="ECO:0000259" key="13">
    <source>
        <dbReference type="PROSITE" id="PS50885"/>
    </source>
</evidence>
<dbReference type="SMART" id="SM00304">
    <property type="entry name" value="HAMP"/>
    <property type="match status" value="1"/>
</dbReference>
<keyword evidence="6 11" id="KW-0812">Transmembrane</keyword>
<evidence type="ECO:0000256" key="9">
    <source>
        <dbReference type="ARBA" id="ARBA00023012"/>
    </source>
</evidence>
<dbReference type="PRINTS" id="PR00344">
    <property type="entry name" value="BCTRLSENSOR"/>
</dbReference>
<dbReference type="InterPro" id="IPR004358">
    <property type="entry name" value="Sig_transdc_His_kin-like_C"/>
</dbReference>
<dbReference type="InterPro" id="IPR003660">
    <property type="entry name" value="HAMP_dom"/>
</dbReference>
<keyword evidence="15" id="KW-1185">Reference proteome</keyword>
<evidence type="ECO:0000256" key="1">
    <source>
        <dbReference type="ARBA" id="ARBA00000085"/>
    </source>
</evidence>
<feature type="domain" description="HAMP" evidence="13">
    <location>
        <begin position="190"/>
        <end position="243"/>
    </location>
</feature>
<dbReference type="Pfam" id="PF00672">
    <property type="entry name" value="HAMP"/>
    <property type="match status" value="1"/>
</dbReference>
<dbReference type="CDD" id="cd00075">
    <property type="entry name" value="HATPase"/>
    <property type="match status" value="1"/>
</dbReference>
<keyword evidence="5" id="KW-0808">Transferase</keyword>
<dbReference type="Proteomes" id="UP000482487">
    <property type="component" value="Unassembled WGS sequence"/>
</dbReference>
<comment type="subcellular location">
    <subcellularLocation>
        <location evidence="2">Membrane</location>
    </subcellularLocation>
</comment>
<dbReference type="Gene3D" id="6.10.340.10">
    <property type="match status" value="1"/>
</dbReference>
<dbReference type="SUPFAM" id="SSF47384">
    <property type="entry name" value="Homodimeric domain of signal transducing histidine kinase"/>
    <property type="match status" value="1"/>
</dbReference>
<dbReference type="Pfam" id="PF00512">
    <property type="entry name" value="HisKA"/>
    <property type="match status" value="1"/>
</dbReference>
<dbReference type="CDD" id="cd00082">
    <property type="entry name" value="HisKA"/>
    <property type="match status" value="1"/>
</dbReference>
<keyword evidence="9" id="KW-0902">Two-component regulatory system</keyword>
<evidence type="ECO:0000259" key="12">
    <source>
        <dbReference type="PROSITE" id="PS50109"/>
    </source>
</evidence>
<reference evidence="14 15" key="1">
    <citation type="submission" date="2020-01" db="EMBL/GenBank/DDBJ databases">
        <title>Genome sequence of Desulfovibrio aerotolerans DSM 16695(T).</title>
        <authorList>
            <person name="Karnachuk O."/>
            <person name="Avakyan M."/>
            <person name="Mardanov A."/>
            <person name="Kadnikov V."/>
            <person name="Ravin N."/>
        </authorList>
    </citation>
    <scope>NUCLEOTIDE SEQUENCE [LARGE SCALE GENOMIC DNA]</scope>
    <source>
        <strain evidence="14 15">DSM 16695</strain>
    </source>
</reference>
<evidence type="ECO:0000256" key="3">
    <source>
        <dbReference type="ARBA" id="ARBA00012438"/>
    </source>
</evidence>
<dbReference type="InterPro" id="IPR050428">
    <property type="entry name" value="TCS_sensor_his_kinase"/>
</dbReference>
<gene>
    <name evidence="14" type="ORF">GTA51_08820</name>
</gene>
<dbReference type="InterPro" id="IPR003594">
    <property type="entry name" value="HATPase_dom"/>
</dbReference>
<dbReference type="PANTHER" id="PTHR45436:SF8">
    <property type="entry name" value="HISTIDINE KINASE"/>
    <property type="match status" value="1"/>
</dbReference>
<dbReference type="PANTHER" id="PTHR45436">
    <property type="entry name" value="SENSOR HISTIDINE KINASE YKOH"/>
    <property type="match status" value="1"/>
</dbReference>
<feature type="transmembrane region" description="Helical" evidence="11">
    <location>
        <begin position="168"/>
        <end position="189"/>
    </location>
</feature>
<protein>
    <recommendedName>
        <fullName evidence="3">histidine kinase</fullName>
        <ecNumber evidence="3">2.7.13.3</ecNumber>
    </recommendedName>
</protein>
<dbReference type="CDD" id="cd06225">
    <property type="entry name" value="HAMP"/>
    <property type="match status" value="1"/>
</dbReference>
<keyword evidence="8 11" id="KW-1133">Transmembrane helix</keyword>
<dbReference type="RefSeq" id="WP_160960366.1">
    <property type="nucleotide sequence ID" value="NZ_WVUD01000012.1"/>
</dbReference>
<dbReference type="InterPro" id="IPR036097">
    <property type="entry name" value="HisK_dim/P_sf"/>
</dbReference>
<keyword evidence="7" id="KW-0418">Kinase</keyword>
<dbReference type="SMART" id="SM00387">
    <property type="entry name" value="HATPase_c"/>
    <property type="match status" value="1"/>
</dbReference>
<comment type="catalytic activity">
    <reaction evidence="1">
        <text>ATP + protein L-histidine = ADP + protein N-phospho-L-histidine.</text>
        <dbReference type="EC" id="2.7.13.3"/>
    </reaction>
</comment>
<evidence type="ECO:0000256" key="7">
    <source>
        <dbReference type="ARBA" id="ARBA00022777"/>
    </source>
</evidence>
<evidence type="ECO:0000256" key="4">
    <source>
        <dbReference type="ARBA" id="ARBA00022553"/>
    </source>
</evidence>
<evidence type="ECO:0000256" key="11">
    <source>
        <dbReference type="SAM" id="Phobius"/>
    </source>
</evidence>
<evidence type="ECO:0000256" key="5">
    <source>
        <dbReference type="ARBA" id="ARBA00022679"/>
    </source>
</evidence>
<dbReference type="PROSITE" id="PS50109">
    <property type="entry name" value="HIS_KIN"/>
    <property type="match status" value="1"/>
</dbReference>
<dbReference type="InterPro" id="IPR003661">
    <property type="entry name" value="HisK_dim/P_dom"/>
</dbReference>